<proteinExistence type="predicted"/>
<evidence type="ECO:0000313" key="2">
    <source>
        <dbReference type="Proteomes" id="UP000016426"/>
    </source>
</evidence>
<accession>A0ABP2XGP9</accession>
<dbReference type="EMBL" id="AVPH01000292">
    <property type="protein sequence ID" value="ERD99583.1"/>
    <property type="molecule type" value="Genomic_DNA"/>
</dbReference>
<comment type="caution">
    <text evidence="1">The sequence shown here is derived from an EMBL/GenBank/DDBJ whole genome shotgun (WGS) entry which is preliminary data.</text>
</comment>
<sequence length="34" mass="3635">MLSGVKASARGKENARLRPGISINAINAYICACW</sequence>
<reference evidence="1 2" key="1">
    <citation type="journal article" date="2013" name="Genome Announc.">
        <title>Genome Sequence of the Pigment-Producing Bacterium Pseudogulbenkiania ferrooxidans, Isolated from Loktak Lake.</title>
        <authorList>
            <person name="Puranik S."/>
            <person name="Talkal R."/>
            <person name="Qureshi A."/>
            <person name="Khardenavis A."/>
            <person name="Kapley A."/>
            <person name="Purohit H.J."/>
        </authorList>
    </citation>
    <scope>NUCLEOTIDE SEQUENCE [LARGE SCALE GENOMIC DNA]</scope>
    <source>
        <strain evidence="1 2">EGD-HP2</strain>
    </source>
</reference>
<dbReference type="Proteomes" id="UP000016426">
    <property type="component" value="Unassembled WGS sequence"/>
</dbReference>
<name>A0ABP2XGP9_9NEIS</name>
<gene>
    <name evidence="1" type="ORF">O166_16865</name>
</gene>
<evidence type="ECO:0000313" key="1">
    <source>
        <dbReference type="EMBL" id="ERD99583.1"/>
    </source>
</evidence>
<keyword evidence="2" id="KW-1185">Reference proteome</keyword>
<organism evidence="1 2">
    <name type="scientific">Pseudogulbenkiania ferrooxidans EGD-HP2</name>
    <dbReference type="NCBI Taxonomy" id="1388764"/>
    <lineage>
        <taxon>Bacteria</taxon>
        <taxon>Pseudomonadati</taxon>
        <taxon>Pseudomonadota</taxon>
        <taxon>Betaproteobacteria</taxon>
        <taxon>Neisseriales</taxon>
        <taxon>Chromobacteriaceae</taxon>
        <taxon>Pseudogulbenkiania</taxon>
    </lineage>
</organism>
<protein>
    <submittedName>
        <fullName evidence="1">Uncharacterized protein</fullName>
    </submittedName>
</protein>